<dbReference type="GeneID" id="63808635"/>
<protein>
    <submittedName>
        <fullName evidence="1">Uncharacterized protein</fullName>
    </submittedName>
</protein>
<dbReference type="Proteomes" id="UP000193922">
    <property type="component" value="Unassembled WGS sequence"/>
</dbReference>
<keyword evidence="2" id="KW-1185">Reference proteome</keyword>
<organism evidence="1 2">
    <name type="scientific">Linderina pennispora</name>
    <dbReference type="NCBI Taxonomy" id="61395"/>
    <lineage>
        <taxon>Eukaryota</taxon>
        <taxon>Fungi</taxon>
        <taxon>Fungi incertae sedis</taxon>
        <taxon>Zoopagomycota</taxon>
        <taxon>Kickxellomycotina</taxon>
        <taxon>Kickxellomycetes</taxon>
        <taxon>Kickxellales</taxon>
        <taxon>Kickxellaceae</taxon>
        <taxon>Linderina</taxon>
    </lineage>
</organism>
<proteinExistence type="predicted"/>
<evidence type="ECO:0000313" key="2">
    <source>
        <dbReference type="Proteomes" id="UP000193922"/>
    </source>
</evidence>
<accession>A0A1Y1VYH5</accession>
<dbReference type="EMBL" id="MCFD01000016">
    <property type="protein sequence ID" value="ORX66317.1"/>
    <property type="molecule type" value="Genomic_DNA"/>
</dbReference>
<comment type="caution">
    <text evidence="1">The sequence shown here is derived from an EMBL/GenBank/DDBJ whole genome shotgun (WGS) entry which is preliminary data.</text>
</comment>
<dbReference type="AlphaFoldDB" id="A0A1Y1VYH5"/>
<gene>
    <name evidence="1" type="ORF">DL89DRAFT_69435</name>
</gene>
<name>A0A1Y1VYH5_9FUNG</name>
<dbReference type="RefSeq" id="XP_040740327.1">
    <property type="nucleotide sequence ID" value="XM_040891987.1"/>
</dbReference>
<reference evidence="1 2" key="1">
    <citation type="submission" date="2016-07" db="EMBL/GenBank/DDBJ databases">
        <title>Pervasive Adenine N6-methylation of Active Genes in Fungi.</title>
        <authorList>
            <consortium name="DOE Joint Genome Institute"/>
            <person name="Mondo S.J."/>
            <person name="Dannebaum R.O."/>
            <person name="Kuo R.C."/>
            <person name="Labutti K."/>
            <person name="Haridas S."/>
            <person name="Kuo A."/>
            <person name="Salamov A."/>
            <person name="Ahrendt S.R."/>
            <person name="Lipzen A."/>
            <person name="Sullivan W."/>
            <person name="Andreopoulos W.B."/>
            <person name="Clum A."/>
            <person name="Lindquist E."/>
            <person name="Daum C."/>
            <person name="Ramamoorthy G.K."/>
            <person name="Gryganskyi A."/>
            <person name="Culley D."/>
            <person name="Magnuson J.K."/>
            <person name="James T.Y."/>
            <person name="O'Malley M.A."/>
            <person name="Stajich J.E."/>
            <person name="Spatafora J.W."/>
            <person name="Visel A."/>
            <person name="Grigoriev I.V."/>
        </authorList>
    </citation>
    <scope>NUCLEOTIDE SEQUENCE [LARGE SCALE GENOMIC DNA]</scope>
    <source>
        <strain evidence="1 2">ATCC 12442</strain>
    </source>
</reference>
<sequence length="83" mass="9518">MAEGFAQTYAERRWFREVSTTRARLLGLSHRRALWLHMPRYRLLSREPHRSAILRQGIGHWDPVTDQHLIISGGVSVGSGHAC</sequence>
<evidence type="ECO:0000313" key="1">
    <source>
        <dbReference type="EMBL" id="ORX66317.1"/>
    </source>
</evidence>